<protein>
    <recommendedName>
        <fullName evidence="5">EfeO-type cupredoxin-like domain-containing protein</fullName>
    </recommendedName>
</protein>
<feature type="compositionally biased region" description="Polar residues" evidence="1">
    <location>
        <begin position="30"/>
        <end position="41"/>
    </location>
</feature>
<organism evidence="3 4">
    <name type="scientific">Candidatus Berkelbacteria bacterium CG_4_10_14_0_2_um_filter_35_9_33_12</name>
    <dbReference type="NCBI Taxonomy" id="1974499"/>
    <lineage>
        <taxon>Bacteria</taxon>
        <taxon>Candidatus Berkelbacteria</taxon>
    </lineage>
</organism>
<accession>A0A2M7W3T5</accession>
<reference evidence="4" key="1">
    <citation type="submission" date="2017-09" db="EMBL/GenBank/DDBJ databases">
        <title>Depth-based differentiation of microbial function through sediment-hosted aquifers and enrichment of novel symbionts in the deep terrestrial subsurface.</title>
        <authorList>
            <person name="Probst A.J."/>
            <person name="Ladd B."/>
            <person name="Jarett J.K."/>
            <person name="Geller-Mcgrath D.E."/>
            <person name="Sieber C.M.K."/>
            <person name="Emerson J.B."/>
            <person name="Anantharaman K."/>
            <person name="Thomas B.C."/>
            <person name="Malmstrom R."/>
            <person name="Stieglmeier M."/>
            <person name="Klingl A."/>
            <person name="Woyke T."/>
            <person name="Ryan C.M."/>
            <person name="Banfield J.F."/>
        </authorList>
    </citation>
    <scope>NUCLEOTIDE SEQUENCE [LARGE SCALE GENOMIC DNA]</scope>
</reference>
<dbReference type="AlphaFoldDB" id="A0A2M7W3T5"/>
<dbReference type="Proteomes" id="UP000230137">
    <property type="component" value="Unassembled WGS sequence"/>
</dbReference>
<evidence type="ECO:0000313" key="4">
    <source>
        <dbReference type="Proteomes" id="UP000230137"/>
    </source>
</evidence>
<dbReference type="SUPFAM" id="SSF49503">
    <property type="entry name" value="Cupredoxins"/>
    <property type="match status" value="1"/>
</dbReference>
<feature type="region of interest" description="Disordered" evidence="1">
    <location>
        <begin position="29"/>
        <end position="68"/>
    </location>
</feature>
<keyword evidence="2" id="KW-0812">Transmembrane</keyword>
<dbReference type="InterPro" id="IPR008972">
    <property type="entry name" value="Cupredoxin"/>
</dbReference>
<dbReference type="EMBL" id="PFQF01000033">
    <property type="protein sequence ID" value="PJA20212.1"/>
    <property type="molecule type" value="Genomic_DNA"/>
</dbReference>
<evidence type="ECO:0008006" key="5">
    <source>
        <dbReference type="Google" id="ProtNLM"/>
    </source>
</evidence>
<keyword evidence="2" id="KW-0472">Membrane</keyword>
<gene>
    <name evidence="3" type="ORF">COX60_02275</name>
</gene>
<keyword evidence="2" id="KW-1133">Transmembrane helix</keyword>
<feature type="transmembrane region" description="Helical" evidence="2">
    <location>
        <begin position="5"/>
        <end position="22"/>
    </location>
</feature>
<name>A0A2M7W3T5_9BACT</name>
<comment type="caution">
    <text evidence="3">The sequence shown here is derived from an EMBL/GenBank/DDBJ whole genome shotgun (WGS) entry which is preliminary data.</text>
</comment>
<sequence>MNKTIIAVVIATVVLTGGYFFFKDVDRSTPEVSEPSSQQPITQSSASEPSTSEQPPQQPQASQAPAVKENVVTFTNSGYSPSILTVKKDETVTFKNQSSRSMWPASAMHPTHRAYSNTSLDEHCPDTTGIAFDACKGFLPSQSWSFTFNQVGTWKYHDHLSSSNTGVIVVE</sequence>
<evidence type="ECO:0000256" key="1">
    <source>
        <dbReference type="SAM" id="MobiDB-lite"/>
    </source>
</evidence>
<feature type="compositionally biased region" description="Low complexity" evidence="1">
    <location>
        <begin position="42"/>
        <end position="66"/>
    </location>
</feature>
<dbReference type="Gene3D" id="2.60.40.420">
    <property type="entry name" value="Cupredoxins - blue copper proteins"/>
    <property type="match status" value="1"/>
</dbReference>
<proteinExistence type="predicted"/>
<evidence type="ECO:0000256" key="2">
    <source>
        <dbReference type="SAM" id="Phobius"/>
    </source>
</evidence>
<evidence type="ECO:0000313" key="3">
    <source>
        <dbReference type="EMBL" id="PJA20212.1"/>
    </source>
</evidence>